<dbReference type="Gene3D" id="2.60.450.20">
    <property type="match status" value="2"/>
</dbReference>
<sequence length="508" mass="56919">MGAGSSILGQSGQEGLRCASPSPTDVMRVKLLAELRHEKSLDPNAKDVEDHHAEVIRLRSWLRDVDGILTRMVGEAADQAAGIFEDKGSNLPESRSELEDGTVIFMREDGYRRQEDTDGVIIHSWPDGRKKQVHPTGREQETLPDNTRITRTEDGKIITKRPDGSKYQVNPDGTTISVTKDGIVEQYNPSDIDGTTTQINESDGSKICVFPDGTKIDTDAAGVRIVKYPGKDQYRIQRNPNGTTIETWGSTGRKVQTRADKIQTSPSGEVIEQMPDGTCRKVAGSYIAVQCHMCQTISSVQRASYLVSCRMCRNILLTHKSHVEEGRKTLSKSEEELDGEILEIFQHYDKNHSSSIDRSELGALLSDLQIPHDNFEQLFVEKDANKSEALEWEEFESFFKAVLLDVAASGQASSVQITNDILREQRSAIEAETKSAEARQRELEAKARLGDTAASTEMEEQQTLLRKLKAEYEQKTAQLQHAKEAKRKMQREALKRKKMERDAMRSPK</sequence>
<feature type="compositionally biased region" description="Basic residues" evidence="1">
    <location>
        <begin position="484"/>
        <end position="498"/>
    </location>
</feature>
<reference evidence="3 4" key="1">
    <citation type="submission" date="2017-12" db="EMBL/GenBank/DDBJ databases">
        <title>Sequencing, de novo assembly and annotation of complete genome of a new Thraustochytrid species, strain FCC1311.</title>
        <authorList>
            <person name="Sedici K."/>
            <person name="Godart F."/>
            <person name="Aiese Cigliano R."/>
            <person name="Sanseverino W."/>
            <person name="Barakat M."/>
            <person name="Ortet P."/>
            <person name="Marechal E."/>
            <person name="Cagnac O."/>
            <person name="Amato A."/>
        </authorList>
    </citation>
    <scope>NUCLEOTIDE SEQUENCE [LARGE SCALE GENOMIC DNA]</scope>
</reference>
<dbReference type="EMBL" id="BEYU01000160">
    <property type="protein sequence ID" value="GBG33526.1"/>
    <property type="molecule type" value="Genomic_DNA"/>
</dbReference>
<protein>
    <submittedName>
        <fullName evidence="3">Calcium-binding protein CML19</fullName>
    </submittedName>
</protein>
<organism evidence="3 4">
    <name type="scientific">Hondaea fermentalgiana</name>
    <dbReference type="NCBI Taxonomy" id="2315210"/>
    <lineage>
        <taxon>Eukaryota</taxon>
        <taxon>Sar</taxon>
        <taxon>Stramenopiles</taxon>
        <taxon>Bigyra</taxon>
        <taxon>Labyrinthulomycetes</taxon>
        <taxon>Thraustochytrida</taxon>
        <taxon>Thraustochytriidae</taxon>
        <taxon>Hondaea</taxon>
    </lineage>
</organism>
<accession>A0A2R5GRL2</accession>
<comment type="caution">
    <text evidence="3">The sequence shown here is derived from an EMBL/GenBank/DDBJ whole genome shotgun (WGS) entry which is preliminary data.</text>
</comment>
<dbReference type="SMART" id="SM00054">
    <property type="entry name" value="EFh"/>
    <property type="match status" value="2"/>
</dbReference>
<dbReference type="Gene3D" id="1.10.238.10">
    <property type="entry name" value="EF-hand"/>
    <property type="match status" value="1"/>
</dbReference>
<evidence type="ECO:0000313" key="3">
    <source>
        <dbReference type="EMBL" id="GBG33526.1"/>
    </source>
</evidence>
<keyword evidence="4" id="KW-1185">Reference proteome</keyword>
<dbReference type="SUPFAM" id="SSF47473">
    <property type="entry name" value="EF-hand"/>
    <property type="match status" value="1"/>
</dbReference>
<feature type="compositionally biased region" description="Basic and acidic residues" evidence="1">
    <location>
        <begin position="127"/>
        <end position="141"/>
    </location>
</feature>
<proteinExistence type="predicted"/>
<dbReference type="InterPro" id="IPR011992">
    <property type="entry name" value="EF-hand-dom_pair"/>
</dbReference>
<feature type="region of interest" description="Disordered" evidence="1">
    <location>
        <begin position="476"/>
        <end position="508"/>
    </location>
</feature>
<feature type="region of interest" description="Disordered" evidence="1">
    <location>
        <begin position="127"/>
        <end position="146"/>
    </location>
</feature>
<evidence type="ECO:0000256" key="1">
    <source>
        <dbReference type="SAM" id="MobiDB-lite"/>
    </source>
</evidence>
<dbReference type="AlphaFoldDB" id="A0A2R5GRL2"/>
<feature type="compositionally biased region" description="Basic and acidic residues" evidence="1">
    <location>
        <begin position="499"/>
        <end position="508"/>
    </location>
</feature>
<dbReference type="GO" id="GO:0005509">
    <property type="term" value="F:calcium ion binding"/>
    <property type="evidence" value="ECO:0007669"/>
    <property type="project" value="InterPro"/>
</dbReference>
<dbReference type="InterPro" id="IPR047002">
    <property type="entry name" value="Tcp10_C_sf"/>
</dbReference>
<dbReference type="PROSITE" id="PS50222">
    <property type="entry name" value="EF_HAND_2"/>
    <property type="match status" value="1"/>
</dbReference>
<name>A0A2R5GRL2_9STRA</name>
<gene>
    <name evidence="3" type="ORF">FCC1311_097492</name>
</gene>
<evidence type="ECO:0000313" key="4">
    <source>
        <dbReference type="Proteomes" id="UP000241890"/>
    </source>
</evidence>
<feature type="domain" description="EF-hand" evidence="2">
    <location>
        <begin position="336"/>
        <end position="371"/>
    </location>
</feature>
<feature type="region of interest" description="Disordered" evidence="1">
    <location>
        <begin position="1"/>
        <end position="21"/>
    </location>
</feature>
<dbReference type="Pfam" id="PF13499">
    <property type="entry name" value="EF-hand_7"/>
    <property type="match status" value="1"/>
</dbReference>
<dbReference type="InParanoid" id="A0A2R5GRL2"/>
<evidence type="ECO:0000259" key="2">
    <source>
        <dbReference type="PROSITE" id="PS50222"/>
    </source>
</evidence>
<dbReference type="InterPro" id="IPR002048">
    <property type="entry name" value="EF_hand_dom"/>
</dbReference>
<dbReference type="Proteomes" id="UP000241890">
    <property type="component" value="Unassembled WGS sequence"/>
</dbReference>